<gene>
    <name evidence="1" type="ORF">RCL2_000303500</name>
</gene>
<dbReference type="EMBL" id="BLAL01000017">
    <property type="protein sequence ID" value="GES75608.1"/>
    <property type="molecule type" value="Genomic_DNA"/>
</dbReference>
<comment type="caution">
    <text evidence="1">The sequence shown here is derived from an EMBL/GenBank/DDBJ whole genome shotgun (WGS) entry which is preliminary data.</text>
</comment>
<accession>A0A8H3KTH5</accession>
<organism evidence="1 2">
    <name type="scientific">Rhizophagus clarus</name>
    <dbReference type="NCBI Taxonomy" id="94130"/>
    <lineage>
        <taxon>Eukaryota</taxon>
        <taxon>Fungi</taxon>
        <taxon>Fungi incertae sedis</taxon>
        <taxon>Mucoromycota</taxon>
        <taxon>Glomeromycotina</taxon>
        <taxon>Glomeromycetes</taxon>
        <taxon>Glomerales</taxon>
        <taxon>Glomeraceae</taxon>
        <taxon>Rhizophagus</taxon>
    </lineage>
</organism>
<reference evidence="1" key="1">
    <citation type="submission" date="2019-10" db="EMBL/GenBank/DDBJ databases">
        <title>Conservation and host-specific expression of non-tandemly repeated heterogenous ribosome RNA gene in arbuscular mycorrhizal fungi.</title>
        <authorList>
            <person name="Maeda T."/>
            <person name="Kobayashi Y."/>
            <person name="Nakagawa T."/>
            <person name="Ezawa T."/>
            <person name="Yamaguchi K."/>
            <person name="Bino T."/>
            <person name="Nishimoto Y."/>
            <person name="Shigenobu S."/>
            <person name="Kawaguchi M."/>
        </authorList>
    </citation>
    <scope>NUCLEOTIDE SEQUENCE</scope>
    <source>
        <strain evidence="1">HR1</strain>
    </source>
</reference>
<protein>
    <submittedName>
        <fullName evidence="1">Uncharacterized protein</fullName>
    </submittedName>
</protein>
<name>A0A8H3KTH5_9GLOM</name>
<evidence type="ECO:0000313" key="1">
    <source>
        <dbReference type="EMBL" id="GES75608.1"/>
    </source>
</evidence>
<dbReference type="Proteomes" id="UP000615446">
    <property type="component" value="Unassembled WGS sequence"/>
</dbReference>
<proteinExistence type="predicted"/>
<evidence type="ECO:0000313" key="2">
    <source>
        <dbReference type="Proteomes" id="UP000615446"/>
    </source>
</evidence>
<sequence length="256" mass="29808">MSIIQQDRNCLNYSVEQRKPPRKEKNFKIISHKTTFKTSKMDKMNHNNNTNVFCDSFREGNIILYKHYDDDNSTVFRFRSKHAVGRGLGGVSSLGFLPKFDVSNIYAIVIKVQDKNLEEACTLLENYEIPAQQMIQDKEKSVKGENFINFLKQMEFYVTREKYTFFTSYLVTIKNSPDDVPRHEFLESLYHDQINTELGLDNVGLFGAKIAQTVAASRKLILLIERKRKREIWRDRVSYTAKPEEPQFLSGSADPQ</sequence>
<dbReference type="AlphaFoldDB" id="A0A8H3KTH5"/>